<sequence length="102" mass="11620">MDALPFLFVDSVLHLVDLISLYRLRDAGCLLWSDAATIHEDNRCGINLEVSLIQDSSLYLCPNMNRLLQKNKAKSANTRTVERSVVVESYSLLRHKLDKKIC</sequence>
<dbReference type="Proteomes" id="UP000095287">
    <property type="component" value="Unplaced"/>
</dbReference>
<evidence type="ECO:0000313" key="1">
    <source>
        <dbReference type="Proteomes" id="UP000095287"/>
    </source>
</evidence>
<keyword evidence="1" id="KW-1185">Reference proteome</keyword>
<evidence type="ECO:0000313" key="2">
    <source>
        <dbReference type="WBParaSite" id="L893_g21886.t1"/>
    </source>
</evidence>
<name>A0A1I7Z1G7_9BILA</name>
<dbReference type="WBParaSite" id="L893_g21886.t1">
    <property type="protein sequence ID" value="L893_g21886.t1"/>
    <property type="gene ID" value="L893_g21886"/>
</dbReference>
<organism evidence="1 2">
    <name type="scientific">Steinernema glaseri</name>
    <dbReference type="NCBI Taxonomy" id="37863"/>
    <lineage>
        <taxon>Eukaryota</taxon>
        <taxon>Metazoa</taxon>
        <taxon>Ecdysozoa</taxon>
        <taxon>Nematoda</taxon>
        <taxon>Chromadorea</taxon>
        <taxon>Rhabditida</taxon>
        <taxon>Tylenchina</taxon>
        <taxon>Panagrolaimomorpha</taxon>
        <taxon>Strongyloidoidea</taxon>
        <taxon>Steinernematidae</taxon>
        <taxon>Steinernema</taxon>
    </lineage>
</organism>
<reference evidence="2" key="1">
    <citation type="submission" date="2016-11" db="UniProtKB">
        <authorList>
            <consortium name="WormBaseParasite"/>
        </authorList>
    </citation>
    <scope>IDENTIFICATION</scope>
</reference>
<proteinExistence type="predicted"/>
<dbReference type="AlphaFoldDB" id="A0A1I7Z1G7"/>
<protein>
    <submittedName>
        <fullName evidence="2">Protein kinase domain-containing protein</fullName>
    </submittedName>
</protein>
<accession>A0A1I7Z1G7</accession>